<proteinExistence type="predicted"/>
<sequence>MNRIKTFTTFSALSVAAVLPGTLFTGCGTLQNLWEQTPDTVKNVAVVLGKSAAKLALNIGFTAFLDGVNETDPYREQLLALLAAVDAAFETGADASGAARDIARQIAEAPLPDTTKSALIGTLMDSLQTQSEAEAGSVAAAPASTDANYGEAIYRQLDETRARFAAE</sequence>
<dbReference type="Proteomes" id="UP000546464">
    <property type="component" value="Unassembled WGS sequence"/>
</dbReference>
<reference evidence="2 3" key="1">
    <citation type="submission" date="2020-07" db="EMBL/GenBank/DDBJ databases">
        <authorList>
            <person name="Feng X."/>
        </authorList>
    </citation>
    <scope>NUCLEOTIDE SEQUENCE [LARGE SCALE GENOMIC DNA]</scope>
    <source>
        <strain evidence="2 3">JCM31066</strain>
    </source>
</reference>
<dbReference type="AlphaFoldDB" id="A0A842H942"/>
<feature type="signal peptide" evidence="1">
    <location>
        <begin position="1"/>
        <end position="25"/>
    </location>
</feature>
<dbReference type="EMBL" id="JACHVB010000012">
    <property type="protein sequence ID" value="MBC2593043.1"/>
    <property type="molecule type" value="Genomic_DNA"/>
</dbReference>
<evidence type="ECO:0000256" key="1">
    <source>
        <dbReference type="SAM" id="SignalP"/>
    </source>
</evidence>
<gene>
    <name evidence="2" type="ORF">H5P28_02100</name>
</gene>
<dbReference type="RefSeq" id="WP_185674042.1">
    <property type="nucleotide sequence ID" value="NZ_JACHVB010000012.1"/>
</dbReference>
<accession>A0A842H942</accession>
<comment type="caution">
    <text evidence="2">The sequence shown here is derived from an EMBL/GenBank/DDBJ whole genome shotgun (WGS) entry which is preliminary data.</text>
</comment>
<evidence type="ECO:0008006" key="4">
    <source>
        <dbReference type="Google" id="ProtNLM"/>
    </source>
</evidence>
<dbReference type="PROSITE" id="PS51257">
    <property type="entry name" value="PROKAR_LIPOPROTEIN"/>
    <property type="match status" value="1"/>
</dbReference>
<organism evidence="2 3">
    <name type="scientific">Ruficoccus amylovorans</name>
    <dbReference type="NCBI Taxonomy" id="1804625"/>
    <lineage>
        <taxon>Bacteria</taxon>
        <taxon>Pseudomonadati</taxon>
        <taxon>Verrucomicrobiota</taxon>
        <taxon>Opitutia</taxon>
        <taxon>Puniceicoccales</taxon>
        <taxon>Cerasicoccaceae</taxon>
        <taxon>Ruficoccus</taxon>
    </lineage>
</organism>
<protein>
    <recommendedName>
        <fullName evidence="4">Lipoprotein</fullName>
    </recommendedName>
</protein>
<name>A0A842H942_9BACT</name>
<keyword evidence="1" id="KW-0732">Signal</keyword>
<evidence type="ECO:0000313" key="3">
    <source>
        <dbReference type="Proteomes" id="UP000546464"/>
    </source>
</evidence>
<feature type="chain" id="PRO_5032336187" description="Lipoprotein" evidence="1">
    <location>
        <begin position="26"/>
        <end position="167"/>
    </location>
</feature>
<evidence type="ECO:0000313" key="2">
    <source>
        <dbReference type="EMBL" id="MBC2593043.1"/>
    </source>
</evidence>
<keyword evidence="3" id="KW-1185">Reference proteome</keyword>